<dbReference type="EMBL" id="BAABME010013497">
    <property type="protein sequence ID" value="GAA0186240.1"/>
    <property type="molecule type" value="Genomic_DNA"/>
</dbReference>
<gene>
    <name evidence="1" type="ORF">LIER_33528</name>
</gene>
<dbReference type="AlphaFoldDB" id="A0AAV3S077"/>
<name>A0AAV3S077_LITER</name>
<reference evidence="1 2" key="1">
    <citation type="submission" date="2024-01" db="EMBL/GenBank/DDBJ databases">
        <title>The complete chloroplast genome sequence of Lithospermum erythrorhizon: insights into the phylogenetic relationship among Boraginaceae species and the maternal lineages of purple gromwells.</title>
        <authorList>
            <person name="Okada T."/>
            <person name="Watanabe K."/>
        </authorList>
    </citation>
    <scope>NUCLEOTIDE SEQUENCE [LARGE SCALE GENOMIC DNA]</scope>
</reference>
<dbReference type="Proteomes" id="UP001454036">
    <property type="component" value="Unassembled WGS sequence"/>
</dbReference>
<organism evidence="1 2">
    <name type="scientific">Lithospermum erythrorhizon</name>
    <name type="common">Purple gromwell</name>
    <name type="synonym">Lithospermum officinale var. erythrorhizon</name>
    <dbReference type="NCBI Taxonomy" id="34254"/>
    <lineage>
        <taxon>Eukaryota</taxon>
        <taxon>Viridiplantae</taxon>
        <taxon>Streptophyta</taxon>
        <taxon>Embryophyta</taxon>
        <taxon>Tracheophyta</taxon>
        <taxon>Spermatophyta</taxon>
        <taxon>Magnoliopsida</taxon>
        <taxon>eudicotyledons</taxon>
        <taxon>Gunneridae</taxon>
        <taxon>Pentapetalae</taxon>
        <taxon>asterids</taxon>
        <taxon>lamiids</taxon>
        <taxon>Boraginales</taxon>
        <taxon>Boraginaceae</taxon>
        <taxon>Boraginoideae</taxon>
        <taxon>Lithospermeae</taxon>
        <taxon>Lithospermum</taxon>
    </lineage>
</organism>
<sequence>MLKGYLWKGRDSGNNKEALWVNWVNTFQVERAMLLGIKERSTDSWSWSKMLHLRQVIQPFVKKNVNNGETTSYLFDNWHNMGIPAEALSERDISVLRTAATDTVAHAKEVIRRPRGRALTARIVAFNDGFSDRLEENDNDLIWFGSGHHKS</sequence>
<accession>A0AAV3S077</accession>
<protein>
    <submittedName>
        <fullName evidence="1">Uncharacterized protein</fullName>
    </submittedName>
</protein>
<evidence type="ECO:0000313" key="1">
    <source>
        <dbReference type="EMBL" id="GAA0186240.1"/>
    </source>
</evidence>
<keyword evidence="2" id="KW-1185">Reference proteome</keyword>
<evidence type="ECO:0000313" key="2">
    <source>
        <dbReference type="Proteomes" id="UP001454036"/>
    </source>
</evidence>
<proteinExistence type="predicted"/>
<comment type="caution">
    <text evidence="1">The sequence shown here is derived from an EMBL/GenBank/DDBJ whole genome shotgun (WGS) entry which is preliminary data.</text>
</comment>